<feature type="transmembrane region" description="Helical" evidence="1">
    <location>
        <begin position="156"/>
        <end position="180"/>
    </location>
</feature>
<keyword evidence="2" id="KW-0808">Transferase</keyword>
<name>A0ABW2YCN2_9GAMM</name>
<feature type="transmembrane region" description="Helical" evidence="1">
    <location>
        <begin position="96"/>
        <end position="115"/>
    </location>
</feature>
<dbReference type="PANTHER" id="PTHR43535">
    <property type="entry name" value="PHOSPHATIDATE CYTIDYLYLTRANSFERASE"/>
    <property type="match status" value="1"/>
</dbReference>
<reference evidence="3" key="1">
    <citation type="journal article" date="2019" name="Int. J. Syst. Evol. Microbiol.">
        <title>The Global Catalogue of Microorganisms (GCM) 10K type strain sequencing project: providing services to taxonomists for standard genome sequencing and annotation.</title>
        <authorList>
            <consortium name="The Broad Institute Genomics Platform"/>
            <consortium name="The Broad Institute Genome Sequencing Center for Infectious Disease"/>
            <person name="Wu L."/>
            <person name="Ma J."/>
        </authorList>
    </citation>
    <scope>NUCLEOTIDE SEQUENCE [LARGE SCALE GENOMIC DNA]</scope>
    <source>
        <strain evidence="3">CCUG 55585</strain>
    </source>
</reference>
<dbReference type="GO" id="GO:0004605">
    <property type="term" value="F:phosphatidate cytidylyltransferase activity"/>
    <property type="evidence" value="ECO:0007669"/>
    <property type="project" value="UniProtKB-EC"/>
</dbReference>
<keyword evidence="1" id="KW-1133">Transmembrane helix</keyword>
<comment type="caution">
    <text evidence="2">The sequence shown here is derived from an EMBL/GenBank/DDBJ whole genome shotgun (WGS) entry which is preliminary data.</text>
</comment>
<keyword evidence="3" id="KW-1185">Reference proteome</keyword>
<keyword evidence="1" id="KW-0472">Membrane</keyword>
<dbReference type="EMBL" id="JBHTIF010000001">
    <property type="protein sequence ID" value="MFD0724658.1"/>
    <property type="molecule type" value="Genomic_DNA"/>
</dbReference>
<evidence type="ECO:0000313" key="3">
    <source>
        <dbReference type="Proteomes" id="UP001597110"/>
    </source>
</evidence>
<feature type="transmembrane region" description="Helical" evidence="1">
    <location>
        <begin position="121"/>
        <end position="144"/>
    </location>
</feature>
<dbReference type="Proteomes" id="UP001597110">
    <property type="component" value="Unassembled WGS sequence"/>
</dbReference>
<feature type="transmembrane region" description="Helical" evidence="1">
    <location>
        <begin position="227"/>
        <end position="248"/>
    </location>
</feature>
<proteinExistence type="predicted"/>
<sequence>MQNPFPTLYALPIFAGAVIVLTVASIVGWILKLRLAPDGPHPTIDNLNSRIRAWWWMVGVLAAAFWFGKGGVIVLFALLSFFALREYITLCYTRRGDHLVLMLAFFIALPVQYALVWIDWYGLYAIFIPVYAFLLLPIFAALSADTTRFLERASKVQWGLMICVFCLSHVPALMSLAIPGYEDRNLLLIAFLVIVVQGSDVLQYVWGKLLGRHKVAPSLSPSKTWEGLIGGVASATALGAALHGITPFTPVEAALVALVICLMGFFGGLVMSAIKRDRGVKDWGHMIEGHGGILDRLDSVVFAAPIFFHIVRYGWV</sequence>
<feature type="transmembrane region" description="Helical" evidence="1">
    <location>
        <begin position="254"/>
        <end position="274"/>
    </location>
</feature>
<evidence type="ECO:0000256" key="1">
    <source>
        <dbReference type="SAM" id="Phobius"/>
    </source>
</evidence>
<dbReference type="Pfam" id="PF01148">
    <property type="entry name" value="CTP_transf_1"/>
    <property type="match status" value="1"/>
</dbReference>
<organism evidence="2 3">
    <name type="scientific">Lysobacter brunescens</name>
    <dbReference type="NCBI Taxonomy" id="262323"/>
    <lineage>
        <taxon>Bacteria</taxon>
        <taxon>Pseudomonadati</taxon>
        <taxon>Pseudomonadota</taxon>
        <taxon>Gammaproteobacteria</taxon>
        <taxon>Lysobacterales</taxon>
        <taxon>Lysobacteraceae</taxon>
        <taxon>Lysobacter</taxon>
    </lineage>
</organism>
<protein>
    <submittedName>
        <fullName evidence="2">Phosphatidate cytidylyltransferase</fullName>
        <ecNumber evidence="2">2.7.7.41</ecNumber>
    </submittedName>
</protein>
<accession>A0ABW2YCN2</accession>
<gene>
    <name evidence="2" type="ORF">ACFQ0E_03500</name>
</gene>
<keyword evidence="1" id="KW-0812">Transmembrane</keyword>
<dbReference type="RefSeq" id="WP_386822310.1">
    <property type="nucleotide sequence ID" value="NZ_JBHTIF010000001.1"/>
</dbReference>
<dbReference type="PANTHER" id="PTHR43535:SF1">
    <property type="entry name" value="PHOSPHATIDATE CYTIDYLYLTRANSFERASE"/>
    <property type="match status" value="1"/>
</dbReference>
<feature type="transmembrane region" description="Helical" evidence="1">
    <location>
        <begin position="186"/>
        <end position="206"/>
    </location>
</feature>
<feature type="transmembrane region" description="Helical" evidence="1">
    <location>
        <begin position="7"/>
        <end position="31"/>
    </location>
</feature>
<dbReference type="EC" id="2.7.7.41" evidence="2"/>
<feature type="transmembrane region" description="Helical" evidence="1">
    <location>
        <begin position="54"/>
        <end position="84"/>
    </location>
</feature>
<keyword evidence="2" id="KW-0548">Nucleotidyltransferase</keyword>
<evidence type="ECO:0000313" key="2">
    <source>
        <dbReference type="EMBL" id="MFD0724658.1"/>
    </source>
</evidence>